<dbReference type="PANTHER" id="PTHR35317:SF31">
    <property type="entry name" value="DUF4219 DOMAIN-CONTAINING PROTEIN"/>
    <property type="match status" value="1"/>
</dbReference>
<sequence length="184" mass="21449">MEEHEHLNDFQVRLMDIMNQIHQLGDPYSDKRIKQKILRLLSKRFESKVTALEENDNYKDMKPSEVIGRFLAYEARKVTTSPPKKKKNLALKSSKVEKEGVDDSDEDMALLLRRFKKFVKFEKKGFESKGQDLKKDVPFNKFKPRQEDTERIEVQCYECGGIGHFGLECANRMDKKKGKAMAAT</sequence>
<feature type="domain" description="CCHC-type" evidence="3">
    <location>
        <begin position="156"/>
        <end position="169"/>
    </location>
</feature>
<dbReference type="Proteomes" id="UP001064489">
    <property type="component" value="Chromosome 7"/>
</dbReference>
<dbReference type="SUPFAM" id="SSF57756">
    <property type="entry name" value="Retrovirus zinc finger-like domains"/>
    <property type="match status" value="1"/>
</dbReference>
<evidence type="ECO:0000313" key="5">
    <source>
        <dbReference type="Proteomes" id="UP001064489"/>
    </source>
</evidence>
<reference evidence="4" key="1">
    <citation type="journal article" date="2022" name="Plant J.">
        <title>Strategies of tolerance reflected in two North American maple genomes.</title>
        <authorList>
            <person name="McEvoy S.L."/>
            <person name="Sezen U.U."/>
            <person name="Trouern-Trend A."/>
            <person name="McMahon S.M."/>
            <person name="Schaberg P.G."/>
            <person name="Yang J."/>
            <person name="Wegrzyn J.L."/>
            <person name="Swenson N.G."/>
        </authorList>
    </citation>
    <scope>NUCLEOTIDE SEQUENCE</scope>
    <source>
        <strain evidence="4">91603</strain>
    </source>
</reference>
<dbReference type="EMBL" id="JAJSOW010000104">
    <property type="protein sequence ID" value="KAI9170150.1"/>
    <property type="molecule type" value="Genomic_DNA"/>
</dbReference>
<organism evidence="4 5">
    <name type="scientific">Acer negundo</name>
    <name type="common">Box elder</name>
    <dbReference type="NCBI Taxonomy" id="4023"/>
    <lineage>
        <taxon>Eukaryota</taxon>
        <taxon>Viridiplantae</taxon>
        <taxon>Streptophyta</taxon>
        <taxon>Embryophyta</taxon>
        <taxon>Tracheophyta</taxon>
        <taxon>Spermatophyta</taxon>
        <taxon>Magnoliopsida</taxon>
        <taxon>eudicotyledons</taxon>
        <taxon>Gunneridae</taxon>
        <taxon>Pentapetalae</taxon>
        <taxon>rosids</taxon>
        <taxon>malvids</taxon>
        <taxon>Sapindales</taxon>
        <taxon>Sapindaceae</taxon>
        <taxon>Hippocastanoideae</taxon>
        <taxon>Acereae</taxon>
        <taxon>Acer</taxon>
    </lineage>
</organism>
<dbReference type="InterPro" id="IPR036875">
    <property type="entry name" value="Znf_CCHC_sf"/>
</dbReference>
<comment type="caution">
    <text evidence="4">The sequence shown here is derived from an EMBL/GenBank/DDBJ whole genome shotgun (WGS) entry which is preliminary data.</text>
</comment>
<dbReference type="GO" id="GO:0003676">
    <property type="term" value="F:nucleic acid binding"/>
    <property type="evidence" value="ECO:0007669"/>
    <property type="project" value="InterPro"/>
</dbReference>
<accession>A0AAD5IN02</accession>
<dbReference type="PANTHER" id="PTHR35317">
    <property type="entry name" value="OS04G0629600 PROTEIN"/>
    <property type="match status" value="1"/>
</dbReference>
<evidence type="ECO:0000259" key="3">
    <source>
        <dbReference type="PROSITE" id="PS50158"/>
    </source>
</evidence>
<evidence type="ECO:0000256" key="2">
    <source>
        <dbReference type="SAM" id="MobiDB-lite"/>
    </source>
</evidence>
<gene>
    <name evidence="4" type="ORF">LWI28_023345</name>
</gene>
<keyword evidence="1" id="KW-0862">Zinc</keyword>
<dbReference type="AlphaFoldDB" id="A0AAD5IN02"/>
<name>A0AAD5IN02_ACENE</name>
<keyword evidence="1" id="KW-0479">Metal-binding</keyword>
<proteinExistence type="predicted"/>
<evidence type="ECO:0000313" key="4">
    <source>
        <dbReference type="EMBL" id="KAI9170150.1"/>
    </source>
</evidence>
<dbReference type="PROSITE" id="PS50158">
    <property type="entry name" value="ZF_CCHC"/>
    <property type="match status" value="1"/>
</dbReference>
<keyword evidence="5" id="KW-1185">Reference proteome</keyword>
<feature type="region of interest" description="Disordered" evidence="2">
    <location>
        <begin position="81"/>
        <end position="103"/>
    </location>
</feature>
<dbReference type="InterPro" id="IPR001878">
    <property type="entry name" value="Znf_CCHC"/>
</dbReference>
<dbReference type="Pfam" id="PF14223">
    <property type="entry name" value="Retrotran_gag_2"/>
    <property type="match status" value="1"/>
</dbReference>
<dbReference type="GO" id="GO:0008270">
    <property type="term" value="F:zinc ion binding"/>
    <property type="evidence" value="ECO:0007669"/>
    <property type="project" value="UniProtKB-KW"/>
</dbReference>
<evidence type="ECO:0000256" key="1">
    <source>
        <dbReference type="PROSITE-ProRule" id="PRU00047"/>
    </source>
</evidence>
<reference evidence="4" key="2">
    <citation type="submission" date="2023-02" db="EMBL/GenBank/DDBJ databases">
        <authorList>
            <person name="Swenson N.G."/>
            <person name="Wegrzyn J.L."/>
            <person name="Mcevoy S.L."/>
        </authorList>
    </citation>
    <scope>NUCLEOTIDE SEQUENCE</scope>
    <source>
        <strain evidence="4">91603</strain>
        <tissue evidence="4">Leaf</tissue>
    </source>
</reference>
<keyword evidence="1" id="KW-0863">Zinc-finger</keyword>
<protein>
    <recommendedName>
        <fullName evidence="3">CCHC-type domain-containing protein</fullName>
    </recommendedName>
</protein>